<feature type="domain" description="AMP-dependent synthetase/ligase" evidence="1">
    <location>
        <begin position="36"/>
        <end position="379"/>
    </location>
</feature>
<dbReference type="SUPFAM" id="SSF56801">
    <property type="entry name" value="Acetyl-CoA synthetase-like"/>
    <property type="match status" value="1"/>
</dbReference>
<evidence type="ECO:0000313" key="3">
    <source>
        <dbReference type="EMBL" id="KAA0912359.1"/>
    </source>
</evidence>
<dbReference type="PROSITE" id="PS00455">
    <property type="entry name" value="AMP_BINDING"/>
    <property type="match status" value="1"/>
</dbReference>
<gene>
    <name evidence="3" type="ORF">FLO80_16215</name>
</gene>
<organism evidence="3 4">
    <name type="scientific">Aquicoccus porphyridii</name>
    <dbReference type="NCBI Taxonomy" id="1852029"/>
    <lineage>
        <taxon>Bacteria</taxon>
        <taxon>Pseudomonadati</taxon>
        <taxon>Pseudomonadota</taxon>
        <taxon>Alphaproteobacteria</taxon>
        <taxon>Rhodobacterales</taxon>
        <taxon>Paracoccaceae</taxon>
        <taxon>Aquicoccus</taxon>
    </lineage>
</organism>
<name>A0A5A9Z5Q1_9RHOB</name>
<proteinExistence type="predicted"/>
<dbReference type="PANTHER" id="PTHR43767:SF1">
    <property type="entry name" value="NONRIBOSOMAL PEPTIDE SYNTHASE PES1 (EUROFUNG)-RELATED"/>
    <property type="match status" value="1"/>
</dbReference>
<dbReference type="AlphaFoldDB" id="A0A5A9Z5Q1"/>
<dbReference type="EMBL" id="VINQ01000014">
    <property type="protein sequence ID" value="KAA0912359.1"/>
    <property type="molecule type" value="Genomic_DNA"/>
</dbReference>
<keyword evidence="4" id="KW-1185">Reference proteome</keyword>
<dbReference type="Proteomes" id="UP000325291">
    <property type="component" value="Unassembled WGS sequence"/>
</dbReference>
<dbReference type="InterPro" id="IPR025110">
    <property type="entry name" value="AMP-bd_C"/>
</dbReference>
<dbReference type="InterPro" id="IPR050237">
    <property type="entry name" value="ATP-dep_AMP-bd_enzyme"/>
</dbReference>
<dbReference type="InterPro" id="IPR000873">
    <property type="entry name" value="AMP-dep_synth/lig_dom"/>
</dbReference>
<evidence type="ECO:0000313" key="4">
    <source>
        <dbReference type="Proteomes" id="UP000325291"/>
    </source>
</evidence>
<dbReference type="GO" id="GO:0016878">
    <property type="term" value="F:acid-thiol ligase activity"/>
    <property type="evidence" value="ECO:0007669"/>
    <property type="project" value="UniProtKB-ARBA"/>
</dbReference>
<dbReference type="Pfam" id="PF00501">
    <property type="entry name" value="AMP-binding"/>
    <property type="match status" value="1"/>
</dbReference>
<keyword evidence="3" id="KW-0436">Ligase</keyword>
<comment type="caution">
    <text evidence="3">The sequence shown here is derived from an EMBL/GenBank/DDBJ whole genome shotgun (WGS) entry which is preliminary data.</text>
</comment>
<dbReference type="InterPro" id="IPR020845">
    <property type="entry name" value="AMP-binding_CS"/>
</dbReference>
<dbReference type="Pfam" id="PF13193">
    <property type="entry name" value="AMP-binding_C"/>
    <property type="match status" value="1"/>
</dbReference>
<evidence type="ECO:0000259" key="1">
    <source>
        <dbReference type="Pfam" id="PF00501"/>
    </source>
</evidence>
<sequence length="533" mass="59330">MTAVPLTFPDQTPTQRRAAIEAADFAASITDLLDGAATECPDATLWEFFDEGISATYAEVRQESLKYGALLAALDVRKGDRVAVMLPNVPEMPLTWFGLGWIGAVMVPVNIRYSARELAYLVKNSGARLLMIHVDLIGVLDELELDVEVAIVGGQDWQENLGNADAADCPCAHVDRDDLMNIQYTSGTTGLPKGCLLTHRYWLTTGMVNAWRDGRRFRRILATTPFSYMDPQWLLLMAIYQRGTIVVGKRQSASKFSGWLCEHRIEFCLFPEAASKQPPAPHDADNPVIRANIYGVRASAHAEIETRYGLTAREAFGMTEIGSGLYMPMEATDMVGSGSCGIPSPFRETRIVDESGTEVPVGEIGELIIRGPGMFLGYHENPEATDQALKDGWFYTGDLFRRDARGFHFIVGRKKDMIRRSGENIACREVEGVLRDMDEIEEVALIPVPDDIRGEEVKAYLTLQNGYAPDTDLIDQIVAYAGGRLAPFKVPRYFEFIDTMPRTTSFKVAKAELIKARDDHRVGAFDRVNNIWR</sequence>
<dbReference type="RefSeq" id="WP_111364170.1">
    <property type="nucleotide sequence ID" value="NZ_VINQ01000014.1"/>
</dbReference>
<dbReference type="PANTHER" id="PTHR43767">
    <property type="entry name" value="LONG-CHAIN-FATTY-ACID--COA LIGASE"/>
    <property type="match status" value="1"/>
</dbReference>
<dbReference type="Gene3D" id="3.40.50.12780">
    <property type="entry name" value="N-terminal domain of ligase-like"/>
    <property type="match status" value="1"/>
</dbReference>
<accession>A0A5A9Z5Q1</accession>
<feature type="domain" description="AMP-binding enzyme C-terminal" evidence="2">
    <location>
        <begin position="429"/>
        <end position="507"/>
    </location>
</feature>
<dbReference type="Gene3D" id="3.30.300.30">
    <property type="match status" value="1"/>
</dbReference>
<dbReference type="InterPro" id="IPR045851">
    <property type="entry name" value="AMP-bd_C_sf"/>
</dbReference>
<reference evidence="3 4" key="1">
    <citation type="submission" date="2019-07" db="EMBL/GenBank/DDBJ databases">
        <title>Aquicoccus porphyridii gen. nov., sp. nov., isolated from a small marine red alga, Porphyridium marinum.</title>
        <authorList>
            <person name="Liu L."/>
        </authorList>
    </citation>
    <scope>NUCLEOTIDE SEQUENCE [LARGE SCALE GENOMIC DNA]</scope>
    <source>
        <strain evidence="3 4">L1 8-17</strain>
    </source>
</reference>
<evidence type="ECO:0000259" key="2">
    <source>
        <dbReference type="Pfam" id="PF13193"/>
    </source>
</evidence>
<dbReference type="InterPro" id="IPR042099">
    <property type="entry name" value="ANL_N_sf"/>
</dbReference>
<protein>
    <submittedName>
        <fullName evidence="3">ATP-dependent acyl-CoA ligase</fullName>
    </submittedName>
</protein>